<gene>
    <name evidence="1" type="ORF">CSSPJE1EN1_LOCUS10542</name>
</gene>
<dbReference type="EMBL" id="OZ020112">
    <property type="protein sequence ID" value="CAK9265064.1"/>
    <property type="molecule type" value="Genomic_DNA"/>
</dbReference>
<proteinExistence type="predicted"/>
<keyword evidence="2" id="KW-1185">Reference proteome</keyword>
<organism evidence="1 2">
    <name type="scientific">Sphagnum jensenii</name>
    <dbReference type="NCBI Taxonomy" id="128206"/>
    <lineage>
        <taxon>Eukaryota</taxon>
        <taxon>Viridiplantae</taxon>
        <taxon>Streptophyta</taxon>
        <taxon>Embryophyta</taxon>
        <taxon>Bryophyta</taxon>
        <taxon>Sphagnophytina</taxon>
        <taxon>Sphagnopsida</taxon>
        <taxon>Sphagnales</taxon>
        <taxon>Sphagnaceae</taxon>
        <taxon>Sphagnum</taxon>
    </lineage>
</organism>
<protein>
    <submittedName>
        <fullName evidence="1">Uncharacterized protein</fullName>
    </submittedName>
</protein>
<dbReference type="Proteomes" id="UP001497444">
    <property type="component" value="Chromosome 17"/>
</dbReference>
<evidence type="ECO:0000313" key="1">
    <source>
        <dbReference type="EMBL" id="CAK9265064.1"/>
    </source>
</evidence>
<name>A0ABP0WF22_9BRYO</name>
<evidence type="ECO:0000313" key="2">
    <source>
        <dbReference type="Proteomes" id="UP001497444"/>
    </source>
</evidence>
<accession>A0ABP0WF22</accession>
<sequence length="114" mass="13241">MKLPMQKHTHQQVPGRLEFLFFLWMLQRLSLCMYTSFYAVSRGKTQDRLSLCIYNSSYAVSRDRTQDQLQVLFVDSVLRCRQGVLFLEVCYMSLSNGSDGSLSMKFIFSSNCNV</sequence>
<reference evidence="1" key="1">
    <citation type="submission" date="2024-02" db="EMBL/GenBank/DDBJ databases">
        <authorList>
            <consortium name="ELIXIR-Norway"/>
            <consortium name="Elixir Norway"/>
        </authorList>
    </citation>
    <scope>NUCLEOTIDE SEQUENCE</scope>
</reference>